<evidence type="ECO:0008006" key="4">
    <source>
        <dbReference type="Google" id="ProtNLM"/>
    </source>
</evidence>
<evidence type="ECO:0000313" key="2">
    <source>
        <dbReference type="EMBL" id="MBD2317719.1"/>
    </source>
</evidence>
<evidence type="ECO:0000313" key="3">
    <source>
        <dbReference type="Proteomes" id="UP000618445"/>
    </source>
</evidence>
<feature type="compositionally biased region" description="Basic and acidic residues" evidence="1">
    <location>
        <begin position="553"/>
        <end position="588"/>
    </location>
</feature>
<feature type="compositionally biased region" description="Basic and acidic residues" evidence="1">
    <location>
        <begin position="522"/>
        <end position="535"/>
    </location>
</feature>
<dbReference type="Proteomes" id="UP000618445">
    <property type="component" value="Unassembled WGS sequence"/>
</dbReference>
<keyword evidence="3" id="KW-1185">Reference proteome</keyword>
<proteinExistence type="predicted"/>
<organism evidence="2 3">
    <name type="scientific">Phormidium tenue FACHB-1050</name>
    <dbReference type="NCBI Taxonomy" id="2692857"/>
    <lineage>
        <taxon>Bacteria</taxon>
        <taxon>Bacillati</taxon>
        <taxon>Cyanobacteriota</taxon>
        <taxon>Cyanophyceae</taxon>
        <taxon>Oscillatoriophycideae</taxon>
        <taxon>Oscillatoriales</taxon>
        <taxon>Oscillatoriaceae</taxon>
        <taxon>Phormidium</taxon>
    </lineage>
</organism>
<feature type="compositionally biased region" description="Low complexity" evidence="1">
    <location>
        <begin position="333"/>
        <end position="345"/>
    </location>
</feature>
<accession>A0ABR8CB00</accession>
<feature type="region of interest" description="Disordered" evidence="1">
    <location>
        <begin position="497"/>
        <end position="610"/>
    </location>
</feature>
<feature type="compositionally biased region" description="Low complexity" evidence="1">
    <location>
        <begin position="497"/>
        <end position="508"/>
    </location>
</feature>
<gene>
    <name evidence="2" type="ORF">H6G05_12800</name>
</gene>
<dbReference type="EMBL" id="JACJQY010000019">
    <property type="protein sequence ID" value="MBD2317719.1"/>
    <property type="molecule type" value="Genomic_DNA"/>
</dbReference>
<comment type="caution">
    <text evidence="2">The sequence shown here is derived from an EMBL/GenBank/DDBJ whole genome shotgun (WGS) entry which is preliminary data.</text>
</comment>
<reference evidence="2 3" key="1">
    <citation type="journal article" date="2020" name="ISME J.">
        <title>Comparative genomics reveals insights into cyanobacterial evolution and habitat adaptation.</title>
        <authorList>
            <person name="Chen M.Y."/>
            <person name="Teng W.K."/>
            <person name="Zhao L."/>
            <person name="Hu C.X."/>
            <person name="Zhou Y.K."/>
            <person name="Han B.P."/>
            <person name="Song L.R."/>
            <person name="Shu W.S."/>
        </authorList>
    </citation>
    <scope>NUCLEOTIDE SEQUENCE [LARGE SCALE GENOMIC DNA]</scope>
    <source>
        <strain evidence="2 3">FACHB-1050</strain>
    </source>
</reference>
<name>A0ABR8CB00_9CYAN</name>
<feature type="region of interest" description="Disordered" evidence="1">
    <location>
        <begin position="330"/>
        <end position="360"/>
    </location>
</feature>
<dbReference type="RefSeq" id="WP_190578547.1">
    <property type="nucleotide sequence ID" value="NZ_CAWPQU010000011.1"/>
</dbReference>
<sequence>MSAIANSNQPEDKPKTSRVSSYWRNIPWKKLSSLLMAIALCFYLTACGGDNKPVSKAPTATVVSNINITEVSPPTEIQRLGRLLERYTPQVSIVSPKPDEVLNDTQVSVKFDVKNLPIFKNADFGLGPHIHVTLDNQEYKAVYDLTQSATFDHLSAGTHTIRAFASRPWHESFKNQGAYAQTTFHVLTKTGENTPEPKTPLLTYSRPVGTYGAEPIMLDFYLQNAPLHLLGKDEEAIDDWQVRATIDGKSFTFDRWEPIYLKGFKTGQNWVKLELLEPDGDAIANVFNSTAHLINYQPNGTDTLARLVSGEKIANIEAIVNPDYVPPAPEVTPAPVESASPEPAAITPTEKPAETPKAVVPSPAPAIKEETKPSVVPVIPVVPVPVVPVPVVPIKTTPEAIAPIAPKPAPITEPIKSKSTPVVEPVKVAPVTAPVITKVVPVKVAPVAEPAKVTPLKVKAAPVVETTKPVTPPVKVKTAPVVVPTKAIAPKVVTPPVNSVVTPPVNSKESTKDTTQVTPKAETAKDVLPEKEPKTFKPTSAPKDVFKNFSNFDPRKFFPAKTEETKPESSSPDTKETSEAKPEAKSTDKPPALTDLSTTTSTPVKVLTKK</sequence>
<evidence type="ECO:0000256" key="1">
    <source>
        <dbReference type="SAM" id="MobiDB-lite"/>
    </source>
</evidence>
<protein>
    <recommendedName>
        <fullName evidence="4">FHA domain containing protein</fullName>
    </recommendedName>
</protein>